<evidence type="ECO:0000313" key="1">
    <source>
        <dbReference type="Proteomes" id="UP000095283"/>
    </source>
</evidence>
<name>A0A1I7W6I3_HETBA</name>
<keyword evidence="1" id="KW-1185">Reference proteome</keyword>
<dbReference type="AlphaFoldDB" id="A0A1I7W6I3"/>
<evidence type="ECO:0000313" key="2">
    <source>
        <dbReference type="WBParaSite" id="Hba_00221"/>
    </source>
</evidence>
<sequence length="87" mass="9971">MYKMASAVTRDETSVCEGNSLAGHLIPLIYALNHYISHTDIAILGMDYKPIAELAIKFLIYLYSYPVVEQYRDDWPYTTSCSDNSWL</sequence>
<proteinExistence type="predicted"/>
<dbReference type="Proteomes" id="UP000095283">
    <property type="component" value="Unplaced"/>
</dbReference>
<organism evidence="1 2">
    <name type="scientific">Heterorhabditis bacteriophora</name>
    <name type="common">Entomopathogenic nematode worm</name>
    <dbReference type="NCBI Taxonomy" id="37862"/>
    <lineage>
        <taxon>Eukaryota</taxon>
        <taxon>Metazoa</taxon>
        <taxon>Ecdysozoa</taxon>
        <taxon>Nematoda</taxon>
        <taxon>Chromadorea</taxon>
        <taxon>Rhabditida</taxon>
        <taxon>Rhabditina</taxon>
        <taxon>Rhabditomorpha</taxon>
        <taxon>Strongyloidea</taxon>
        <taxon>Heterorhabditidae</taxon>
        <taxon>Heterorhabditis</taxon>
    </lineage>
</organism>
<protein>
    <submittedName>
        <fullName evidence="2">COesterase domain-containing protein</fullName>
    </submittedName>
</protein>
<dbReference type="WBParaSite" id="Hba_00221">
    <property type="protein sequence ID" value="Hba_00221"/>
    <property type="gene ID" value="Hba_00221"/>
</dbReference>
<accession>A0A1I7W6I3</accession>
<reference evidence="2" key="1">
    <citation type="submission" date="2016-11" db="UniProtKB">
        <authorList>
            <consortium name="WormBaseParasite"/>
        </authorList>
    </citation>
    <scope>IDENTIFICATION</scope>
</reference>